<protein>
    <submittedName>
        <fullName evidence="2">Uncharacterized protein</fullName>
    </submittedName>
</protein>
<evidence type="ECO:0000256" key="1">
    <source>
        <dbReference type="SAM" id="MobiDB-lite"/>
    </source>
</evidence>
<gene>
    <name evidence="2" type="ORF">HMPREF9136_1379</name>
</gene>
<evidence type="ECO:0000313" key="2">
    <source>
        <dbReference type="EMBL" id="EGQ14702.1"/>
    </source>
</evidence>
<feature type="compositionally biased region" description="Low complexity" evidence="1">
    <location>
        <begin position="71"/>
        <end position="85"/>
    </location>
</feature>
<evidence type="ECO:0000313" key="3">
    <source>
        <dbReference type="Proteomes" id="UP000007820"/>
    </source>
</evidence>
<sequence>MEQATGFAHHLMPVYQQLSVARVDKIELAVGTTTTATAAQGNPIAHATPRDGVAGQGFHPTHELATGAQQRPSMAAARPSAAFRPNGPRPVLRTEHQQVAPHKTGTHPLVHQHTVARHQCMAYSNGRRIDGKGIGAHDEHDHQRTKQREEGLQCLFHERKGEQTRPRFT</sequence>
<feature type="region of interest" description="Disordered" evidence="1">
    <location>
        <begin position="40"/>
        <end position="90"/>
    </location>
</feature>
<name>F9D3F1_PREDD</name>
<dbReference type="EMBL" id="AFPW01000019">
    <property type="protein sequence ID" value="EGQ14702.1"/>
    <property type="molecule type" value="Genomic_DNA"/>
</dbReference>
<comment type="caution">
    <text evidence="2">The sequence shown here is derived from an EMBL/GenBank/DDBJ whole genome shotgun (WGS) entry which is preliminary data.</text>
</comment>
<dbReference type="AlphaFoldDB" id="F9D3F1"/>
<proteinExistence type="predicted"/>
<dbReference type="Proteomes" id="UP000007820">
    <property type="component" value="Unassembled WGS sequence"/>
</dbReference>
<accession>F9D3F1</accession>
<reference evidence="2 3" key="1">
    <citation type="submission" date="2011-04" db="EMBL/GenBank/DDBJ databases">
        <authorList>
            <person name="Muzny D."/>
            <person name="Qin X."/>
            <person name="Deng J."/>
            <person name="Jiang H."/>
            <person name="Liu Y."/>
            <person name="Qu J."/>
            <person name="Song X.-Z."/>
            <person name="Zhang L."/>
            <person name="Thornton R."/>
            <person name="Coyle M."/>
            <person name="Francisco L."/>
            <person name="Jackson L."/>
            <person name="Javaid M."/>
            <person name="Korchina V."/>
            <person name="Kovar C."/>
            <person name="Mata R."/>
            <person name="Mathew T."/>
            <person name="Ngo R."/>
            <person name="Nguyen L."/>
            <person name="Nguyen N."/>
            <person name="Okwuonu G."/>
            <person name="Ongeri F."/>
            <person name="Pham C."/>
            <person name="Simmons D."/>
            <person name="Wilczek-Boney K."/>
            <person name="Hale W."/>
            <person name="Jakkamsetti A."/>
            <person name="Pham P."/>
            <person name="Ruth R."/>
            <person name="San Lucas F."/>
            <person name="Warren J."/>
            <person name="Zhang J."/>
            <person name="Zhao Z."/>
            <person name="Zhou C."/>
            <person name="Zhu D."/>
            <person name="Lee S."/>
            <person name="Bess C."/>
            <person name="Blankenburg K."/>
            <person name="Forbes L."/>
            <person name="Fu Q."/>
            <person name="Gubbala S."/>
            <person name="Hirani K."/>
            <person name="Jayaseelan J.C."/>
            <person name="Lara F."/>
            <person name="Munidasa M."/>
            <person name="Palculict T."/>
            <person name="Patil S."/>
            <person name="Pu L.-L."/>
            <person name="Saada N."/>
            <person name="Tang L."/>
            <person name="Weissenberger G."/>
            <person name="Zhu Y."/>
            <person name="Hemphill L."/>
            <person name="Shang Y."/>
            <person name="Youmans B."/>
            <person name="Ayvaz T."/>
            <person name="Ross M."/>
            <person name="Santibanez J."/>
            <person name="Aqrawi P."/>
            <person name="Gross S."/>
            <person name="Joshi V."/>
            <person name="Fowler G."/>
            <person name="Nazareth L."/>
            <person name="Reid J."/>
            <person name="Worley K."/>
            <person name="Petrosino J."/>
            <person name="Highlander S."/>
            <person name="Gibbs R."/>
        </authorList>
    </citation>
    <scope>NUCLEOTIDE SEQUENCE [LARGE SCALE GENOMIC DNA]</scope>
    <source>
        <strain evidence="2 3">DSM 3688</strain>
    </source>
</reference>
<organism evidence="2 3">
    <name type="scientific">Prevotella dentalis (strain ATCC 49559 / DSM 3688 / JCM 13448 / NCTC 12043 / ES 2772)</name>
    <name type="common">Mitsuokella dentalis</name>
    <dbReference type="NCBI Taxonomy" id="908937"/>
    <lineage>
        <taxon>Bacteria</taxon>
        <taxon>Pseudomonadati</taxon>
        <taxon>Bacteroidota</taxon>
        <taxon>Bacteroidia</taxon>
        <taxon>Bacteroidales</taxon>
        <taxon>Prevotellaceae</taxon>
        <taxon>Prevotella</taxon>
    </lineage>
</organism>